<dbReference type="AlphaFoldDB" id="X6NSV5"/>
<dbReference type="EMBL" id="ASPP01006302">
    <property type="protein sequence ID" value="ETO29028.1"/>
    <property type="molecule type" value="Genomic_DNA"/>
</dbReference>
<comment type="caution">
    <text evidence="2">The sequence shown here is derived from an EMBL/GenBank/DDBJ whole genome shotgun (WGS) entry which is preliminary data.</text>
</comment>
<accession>X6NSV5</accession>
<dbReference type="Proteomes" id="UP000023152">
    <property type="component" value="Unassembled WGS sequence"/>
</dbReference>
<organism evidence="2 3">
    <name type="scientific">Reticulomyxa filosa</name>
    <dbReference type="NCBI Taxonomy" id="46433"/>
    <lineage>
        <taxon>Eukaryota</taxon>
        <taxon>Sar</taxon>
        <taxon>Rhizaria</taxon>
        <taxon>Retaria</taxon>
        <taxon>Foraminifera</taxon>
        <taxon>Monothalamids</taxon>
        <taxon>Reticulomyxidae</taxon>
        <taxon>Reticulomyxa</taxon>
    </lineage>
</organism>
<feature type="region of interest" description="Disordered" evidence="1">
    <location>
        <begin position="140"/>
        <end position="218"/>
    </location>
</feature>
<protein>
    <submittedName>
        <fullName evidence="2">Uncharacterized protein</fullName>
    </submittedName>
</protein>
<proteinExistence type="predicted"/>
<gene>
    <name evidence="2" type="ORF">RFI_08098</name>
</gene>
<feature type="compositionally biased region" description="Basic and acidic residues" evidence="1">
    <location>
        <begin position="140"/>
        <end position="150"/>
    </location>
</feature>
<feature type="compositionally biased region" description="Polar residues" evidence="1">
    <location>
        <begin position="167"/>
        <end position="185"/>
    </location>
</feature>
<sequence>MTAYDQRENFVLLDFSFFLPMDERIRAEHIQEAIRECCSIGDDEGTVLVDEFAPTDSKDKLCIKGYVETTQHEGDRIMNSLNAQFARDGVTEHLMSVLGIESPVLRAEKFTCRFSSEGPEHLTDLLDVSAQQIEHPEDQGYEYDHERDENINASSGTQRVKGGDTGNMITRNNDNANNPSFQQHATNDEPQDADILGGHDGVMYLPDDAEFDDPSVPV</sequence>
<keyword evidence="3" id="KW-1185">Reference proteome</keyword>
<evidence type="ECO:0000313" key="2">
    <source>
        <dbReference type="EMBL" id="ETO29028.1"/>
    </source>
</evidence>
<evidence type="ECO:0000256" key="1">
    <source>
        <dbReference type="SAM" id="MobiDB-lite"/>
    </source>
</evidence>
<reference evidence="2 3" key="1">
    <citation type="journal article" date="2013" name="Curr. Biol.">
        <title>The Genome of the Foraminiferan Reticulomyxa filosa.</title>
        <authorList>
            <person name="Glockner G."/>
            <person name="Hulsmann N."/>
            <person name="Schleicher M."/>
            <person name="Noegel A.A."/>
            <person name="Eichinger L."/>
            <person name="Gallinger C."/>
            <person name="Pawlowski J."/>
            <person name="Sierra R."/>
            <person name="Euteneuer U."/>
            <person name="Pillet L."/>
            <person name="Moustafa A."/>
            <person name="Platzer M."/>
            <person name="Groth M."/>
            <person name="Szafranski K."/>
            <person name="Schliwa M."/>
        </authorList>
    </citation>
    <scope>NUCLEOTIDE SEQUENCE [LARGE SCALE GENOMIC DNA]</scope>
</reference>
<name>X6NSV5_RETFI</name>
<evidence type="ECO:0000313" key="3">
    <source>
        <dbReference type="Proteomes" id="UP000023152"/>
    </source>
</evidence>
<feature type="compositionally biased region" description="Acidic residues" evidence="1">
    <location>
        <begin position="207"/>
        <end position="218"/>
    </location>
</feature>